<comment type="caution">
    <text evidence="2">The sequence shown here is derived from an EMBL/GenBank/DDBJ whole genome shotgun (WGS) entry which is preliminary data.</text>
</comment>
<sequence length="283" mass="31316">MHPSYSAHLYPFLTISPVEDYRTSSISASHNTMDKYTAGSSQINDMTLTATDFMASMGFYISDFDLNRNPEDILSTGPVFDSDGLDSLLSSTKFPDSGESLCEHPPSTSLLASNVDQVSPLVMHPTMEASFPPYVEPSPFEPSRYSLQTTHGVASTPATHPTQNTAIIANIPREALDTSPLPYETSGRRRVPEMRMSERDSYQSGAVDSDVYAPVAPHHLPLYTPYSCASTGEPELPQNTRFKRPSHKYDSSGHSTVERVTHVGRRRIPVRRNIGTSQRYPEL</sequence>
<accession>A0A8H7XWP7</accession>
<reference evidence="2" key="1">
    <citation type="submission" date="2021-02" db="EMBL/GenBank/DDBJ databases">
        <title>Psilocybe cubensis genome.</title>
        <authorList>
            <person name="Mckernan K.J."/>
            <person name="Crawford S."/>
            <person name="Trippe A."/>
            <person name="Kane L.T."/>
            <person name="Mclaughlin S."/>
        </authorList>
    </citation>
    <scope>NUCLEOTIDE SEQUENCE [LARGE SCALE GENOMIC DNA]</scope>
    <source>
        <strain evidence="2">MGC-MH-2018</strain>
    </source>
</reference>
<protein>
    <submittedName>
        <fullName evidence="2">Uncharacterized protein</fullName>
    </submittedName>
</protein>
<feature type="region of interest" description="Disordered" evidence="1">
    <location>
        <begin position="230"/>
        <end position="257"/>
    </location>
</feature>
<dbReference type="AlphaFoldDB" id="A0A8H7XWP7"/>
<name>A0A8H7XWP7_PSICU</name>
<feature type="compositionally biased region" description="Basic and acidic residues" evidence="1">
    <location>
        <begin position="247"/>
        <end position="257"/>
    </location>
</feature>
<organism evidence="2">
    <name type="scientific">Psilocybe cubensis</name>
    <name type="common">Psychedelic mushroom</name>
    <name type="synonym">Stropharia cubensis</name>
    <dbReference type="NCBI Taxonomy" id="181762"/>
    <lineage>
        <taxon>Eukaryota</taxon>
        <taxon>Fungi</taxon>
        <taxon>Dikarya</taxon>
        <taxon>Basidiomycota</taxon>
        <taxon>Agaricomycotina</taxon>
        <taxon>Agaricomycetes</taxon>
        <taxon>Agaricomycetidae</taxon>
        <taxon>Agaricales</taxon>
        <taxon>Agaricineae</taxon>
        <taxon>Strophariaceae</taxon>
        <taxon>Psilocybe</taxon>
    </lineage>
</organism>
<evidence type="ECO:0000313" key="2">
    <source>
        <dbReference type="EMBL" id="KAG5168457.1"/>
    </source>
</evidence>
<proteinExistence type="predicted"/>
<evidence type="ECO:0000256" key="1">
    <source>
        <dbReference type="SAM" id="MobiDB-lite"/>
    </source>
</evidence>
<gene>
    <name evidence="2" type="ORF">JR316_007057</name>
</gene>
<dbReference type="EMBL" id="JAFIQS010000006">
    <property type="protein sequence ID" value="KAG5168457.1"/>
    <property type="molecule type" value="Genomic_DNA"/>
</dbReference>